<evidence type="ECO:0000313" key="3">
    <source>
        <dbReference type="EMBL" id="QJD91888.1"/>
    </source>
</evidence>
<name>A0ABX6MC52_9BURK</name>
<keyword evidence="4" id="KW-1185">Reference proteome</keyword>
<dbReference type="EMBL" id="CP051684">
    <property type="protein sequence ID" value="QJD91888.1"/>
    <property type="molecule type" value="Genomic_DNA"/>
</dbReference>
<keyword evidence="1" id="KW-0732">Signal</keyword>
<dbReference type="RefSeq" id="WP_169113191.1">
    <property type="nucleotide sequence ID" value="NZ_CP051684.1"/>
</dbReference>
<protein>
    <submittedName>
        <fullName evidence="3">Amino acid ABC transporter substrate-binding protein</fullName>
    </submittedName>
</protein>
<evidence type="ECO:0000256" key="1">
    <source>
        <dbReference type="ARBA" id="ARBA00022729"/>
    </source>
</evidence>
<dbReference type="SUPFAM" id="SSF53850">
    <property type="entry name" value="Periplasmic binding protein-like II"/>
    <property type="match status" value="1"/>
</dbReference>
<accession>A0ABX6MC52</accession>
<dbReference type="SMART" id="SM00062">
    <property type="entry name" value="PBPb"/>
    <property type="match status" value="1"/>
</dbReference>
<proteinExistence type="predicted"/>
<dbReference type="Gene3D" id="3.40.190.10">
    <property type="entry name" value="Periplasmic binding protein-like II"/>
    <property type="match status" value="2"/>
</dbReference>
<gene>
    <name evidence="3" type="ORF">HH213_18400</name>
</gene>
<organism evidence="3 4">
    <name type="scientific">Duganella dendranthematis</name>
    <dbReference type="NCBI Taxonomy" id="2728021"/>
    <lineage>
        <taxon>Bacteria</taxon>
        <taxon>Pseudomonadati</taxon>
        <taxon>Pseudomonadota</taxon>
        <taxon>Betaproteobacteria</taxon>
        <taxon>Burkholderiales</taxon>
        <taxon>Oxalobacteraceae</taxon>
        <taxon>Telluria group</taxon>
        <taxon>Duganella</taxon>
    </lineage>
</organism>
<sequence length="279" mass="30732">MESWAVIFLVMTIPLKVCGYNPFKMDRQAYTDWAKRAGHALITVIVTMGTAAAMPPLPPLVVAVDNGTEMPMAGFRDNHLTAGFHKELGEALAGKLGREASFLLLPRKRIAMALENGQADLVCLYLPAWLPGQFEWTRGFFPVSEVLVSDTTVPQPHILQDVTGKPVATILGYYYPEFDKALGQGFIRDDGHSSSGNLRKMAAGRLHYAITQKNTLDYYLKVGEKLSIYPPLVVKSYKAQCAVSAKGQVQVNEVNKAIEKLIKEGSVSKIISNYQNSLK</sequence>
<dbReference type="PANTHER" id="PTHR35936:SF6">
    <property type="entry name" value="AMINO ACID ABC TRANSPORTER SUBSTRATE-BINDING PAAT FAMILY PROTEIN"/>
    <property type="match status" value="1"/>
</dbReference>
<dbReference type="PANTHER" id="PTHR35936">
    <property type="entry name" value="MEMBRANE-BOUND LYTIC MUREIN TRANSGLYCOSYLASE F"/>
    <property type="match status" value="1"/>
</dbReference>
<feature type="domain" description="Solute-binding protein family 3/N-terminal" evidence="2">
    <location>
        <begin position="59"/>
        <end position="278"/>
    </location>
</feature>
<evidence type="ECO:0000313" key="4">
    <source>
        <dbReference type="Proteomes" id="UP000503117"/>
    </source>
</evidence>
<dbReference type="Proteomes" id="UP000503117">
    <property type="component" value="Chromosome"/>
</dbReference>
<dbReference type="InterPro" id="IPR001638">
    <property type="entry name" value="Solute-binding_3/MltF_N"/>
</dbReference>
<evidence type="ECO:0000259" key="2">
    <source>
        <dbReference type="SMART" id="SM00062"/>
    </source>
</evidence>
<reference evidence="3 4" key="1">
    <citation type="submission" date="2020-04" db="EMBL/GenBank/DDBJ databases">
        <title>Genome sequencing of novel species.</title>
        <authorList>
            <person name="Heo J."/>
            <person name="Kim S.-J."/>
            <person name="Kim J.-S."/>
            <person name="Hong S.-B."/>
            <person name="Kwon S.-W."/>
        </authorList>
    </citation>
    <scope>NUCLEOTIDE SEQUENCE [LARGE SCALE GENOMIC DNA]</scope>
    <source>
        <strain evidence="3 4">AF9R3</strain>
    </source>
</reference>